<dbReference type="InterPro" id="IPR003959">
    <property type="entry name" value="ATPase_AAA_core"/>
</dbReference>
<comment type="catalytic activity">
    <reaction evidence="7">
        <text>ATP + H2O = ADP + phosphate + H(+)</text>
        <dbReference type="Rhea" id="RHEA:13065"/>
        <dbReference type="ChEBI" id="CHEBI:15377"/>
        <dbReference type="ChEBI" id="CHEBI:15378"/>
        <dbReference type="ChEBI" id="CHEBI:30616"/>
        <dbReference type="ChEBI" id="CHEBI:43474"/>
        <dbReference type="ChEBI" id="CHEBI:456216"/>
    </reaction>
</comment>
<dbReference type="PROSITE" id="PS00674">
    <property type="entry name" value="AAA"/>
    <property type="match status" value="1"/>
</dbReference>
<evidence type="ECO:0000256" key="4">
    <source>
        <dbReference type="ARBA" id="ARBA00022801"/>
    </source>
</evidence>
<dbReference type="InterPro" id="IPR025753">
    <property type="entry name" value="AAA_N_dom"/>
</dbReference>
<organism evidence="12 13">
    <name type="scientific">Deinandra increscens subsp. villosa</name>
    <dbReference type="NCBI Taxonomy" id="3103831"/>
    <lineage>
        <taxon>Eukaryota</taxon>
        <taxon>Viridiplantae</taxon>
        <taxon>Streptophyta</taxon>
        <taxon>Embryophyta</taxon>
        <taxon>Tracheophyta</taxon>
        <taxon>Spermatophyta</taxon>
        <taxon>Magnoliopsida</taxon>
        <taxon>eudicotyledons</taxon>
        <taxon>Gunneridae</taxon>
        <taxon>Pentapetalae</taxon>
        <taxon>asterids</taxon>
        <taxon>campanulids</taxon>
        <taxon>Asterales</taxon>
        <taxon>Asteraceae</taxon>
        <taxon>Asteroideae</taxon>
        <taxon>Heliantheae alliance</taxon>
        <taxon>Madieae</taxon>
        <taxon>Madiinae</taxon>
        <taxon>Deinandra</taxon>
    </lineage>
</organism>
<dbReference type="InterPro" id="IPR050747">
    <property type="entry name" value="Mitochondrial_chaperone_BCS1"/>
</dbReference>
<proteinExistence type="inferred from homology"/>
<dbReference type="Pfam" id="PF00004">
    <property type="entry name" value="AAA"/>
    <property type="match status" value="1"/>
</dbReference>
<feature type="signal peptide" evidence="10">
    <location>
        <begin position="1"/>
        <end position="22"/>
    </location>
</feature>
<keyword evidence="10" id="KW-0732">Signal</keyword>
<evidence type="ECO:0000259" key="11">
    <source>
        <dbReference type="SMART" id="SM00382"/>
    </source>
</evidence>
<comment type="similarity">
    <text evidence="2">Belongs to the AAA ATPase family. BCS1 subfamily.</text>
</comment>
<dbReference type="CDD" id="cd19510">
    <property type="entry name" value="RecA-like_BCS1"/>
    <property type="match status" value="1"/>
</dbReference>
<keyword evidence="3 8" id="KW-0547">Nucleotide-binding</keyword>
<evidence type="ECO:0000256" key="3">
    <source>
        <dbReference type="ARBA" id="ARBA00022741"/>
    </source>
</evidence>
<dbReference type="GO" id="GO:0016887">
    <property type="term" value="F:ATP hydrolysis activity"/>
    <property type="evidence" value="ECO:0007669"/>
    <property type="project" value="InterPro"/>
</dbReference>
<evidence type="ECO:0000256" key="7">
    <source>
        <dbReference type="ARBA" id="ARBA00049360"/>
    </source>
</evidence>
<keyword evidence="6" id="KW-0460">Magnesium</keyword>
<feature type="domain" description="AAA+ ATPase" evidence="11">
    <location>
        <begin position="242"/>
        <end position="399"/>
    </location>
</feature>
<accession>A0AAP0DN77</accession>
<evidence type="ECO:0000256" key="9">
    <source>
        <dbReference type="SAM" id="MobiDB-lite"/>
    </source>
</evidence>
<feature type="compositionally biased region" description="Basic and acidic residues" evidence="9">
    <location>
        <begin position="318"/>
        <end position="332"/>
    </location>
</feature>
<evidence type="ECO:0000256" key="8">
    <source>
        <dbReference type="RuleBase" id="RU003651"/>
    </source>
</evidence>
<reference evidence="12 13" key="1">
    <citation type="submission" date="2024-04" db="EMBL/GenBank/DDBJ databases">
        <title>The reference genome of an endangered Asteraceae, Deinandra increscens subsp. villosa, native to the Central Coast of California.</title>
        <authorList>
            <person name="Guilliams M."/>
            <person name="Hasenstab-Lehman K."/>
            <person name="Meyer R."/>
            <person name="Mcevoy S."/>
        </authorList>
    </citation>
    <scope>NUCLEOTIDE SEQUENCE [LARGE SCALE GENOMIC DNA]</scope>
    <source>
        <tissue evidence="12">Leaf</tissue>
    </source>
</reference>
<dbReference type="InterPro" id="IPR003593">
    <property type="entry name" value="AAA+_ATPase"/>
</dbReference>
<gene>
    <name evidence="12" type="ORF">SSX86_006179</name>
</gene>
<dbReference type="EMBL" id="JBCNJP010000007">
    <property type="protein sequence ID" value="KAK9077841.1"/>
    <property type="molecule type" value="Genomic_DNA"/>
</dbReference>
<dbReference type="Gene3D" id="6.10.280.40">
    <property type="match status" value="1"/>
</dbReference>
<evidence type="ECO:0000256" key="5">
    <source>
        <dbReference type="ARBA" id="ARBA00022840"/>
    </source>
</evidence>
<evidence type="ECO:0000256" key="6">
    <source>
        <dbReference type="ARBA" id="ARBA00022842"/>
    </source>
</evidence>
<evidence type="ECO:0000256" key="2">
    <source>
        <dbReference type="ARBA" id="ARBA00007448"/>
    </source>
</evidence>
<evidence type="ECO:0000256" key="1">
    <source>
        <dbReference type="ARBA" id="ARBA00001946"/>
    </source>
</evidence>
<feature type="region of interest" description="Disordered" evidence="9">
    <location>
        <begin position="314"/>
        <end position="343"/>
    </location>
</feature>
<evidence type="ECO:0000256" key="10">
    <source>
        <dbReference type="SAM" id="SignalP"/>
    </source>
</evidence>
<evidence type="ECO:0000313" key="12">
    <source>
        <dbReference type="EMBL" id="KAK9077841.1"/>
    </source>
</evidence>
<dbReference type="GO" id="GO:0006950">
    <property type="term" value="P:response to stress"/>
    <property type="evidence" value="ECO:0007669"/>
    <property type="project" value="UniProtKB-ARBA"/>
</dbReference>
<evidence type="ECO:0000313" key="13">
    <source>
        <dbReference type="Proteomes" id="UP001408789"/>
    </source>
</evidence>
<feature type="chain" id="PRO_5042927258" description="AAA+ ATPase domain-containing protein" evidence="10">
    <location>
        <begin position="23"/>
        <end position="522"/>
    </location>
</feature>
<comment type="cofactor">
    <cofactor evidence="1">
        <name>Mg(2+)</name>
        <dbReference type="ChEBI" id="CHEBI:18420"/>
    </cofactor>
</comment>
<dbReference type="Proteomes" id="UP001408789">
    <property type="component" value="Unassembled WGS sequence"/>
</dbReference>
<dbReference type="Pfam" id="PF25568">
    <property type="entry name" value="AAA_lid_At3g28540"/>
    <property type="match status" value="1"/>
</dbReference>
<dbReference type="SMART" id="SM00382">
    <property type="entry name" value="AAA"/>
    <property type="match status" value="1"/>
</dbReference>
<keyword evidence="13" id="KW-1185">Reference proteome</keyword>
<dbReference type="SUPFAM" id="SSF52540">
    <property type="entry name" value="P-loop containing nucleoside triphosphate hydrolases"/>
    <property type="match status" value="1"/>
</dbReference>
<keyword evidence="5 8" id="KW-0067">ATP-binding</keyword>
<dbReference type="AlphaFoldDB" id="A0AAP0DN77"/>
<protein>
    <recommendedName>
        <fullName evidence="11">AAA+ ATPase domain-containing protein</fullName>
    </recommendedName>
</protein>
<dbReference type="Pfam" id="PF14363">
    <property type="entry name" value="AAA_assoc"/>
    <property type="match status" value="1"/>
</dbReference>
<dbReference type="InterPro" id="IPR027417">
    <property type="entry name" value="P-loop_NTPase"/>
</dbReference>
<dbReference type="FunFam" id="3.40.50.300:FF:001122">
    <property type="entry name" value="AAA-ATPase ASD, mitochondrial"/>
    <property type="match status" value="1"/>
</dbReference>
<dbReference type="InterPro" id="IPR058017">
    <property type="entry name" value="At3g28540-like_C"/>
</dbReference>
<dbReference type="InterPro" id="IPR003960">
    <property type="entry name" value="ATPase_AAA_CS"/>
</dbReference>
<dbReference type="Gene3D" id="3.40.50.300">
    <property type="entry name" value="P-loop containing nucleotide triphosphate hydrolases"/>
    <property type="match status" value="1"/>
</dbReference>
<dbReference type="GO" id="GO:0005524">
    <property type="term" value="F:ATP binding"/>
    <property type="evidence" value="ECO:0007669"/>
    <property type="project" value="UniProtKB-KW"/>
</dbReference>
<comment type="caution">
    <text evidence="12">The sequence shown here is derived from an EMBL/GenBank/DDBJ whole genome shotgun (WGS) entry which is preliminary data.</text>
</comment>
<dbReference type="PANTHER" id="PTHR23070">
    <property type="entry name" value="BCS1 AAA-TYPE ATPASE"/>
    <property type="match status" value="1"/>
</dbReference>
<sequence length="522" mass="60180">MMMMGDMTQLGSLMAVVMFVWAAFSQLFPDEYQRDVRKYVNKAVSYVYPYVEITFHEYQVDSWFERSTAFSSIERYLSINSANRAKRLKASVVKDCESVVLSMDDNEEVTDEFDGIRIWWTSSKKIPQQRALFSYRGAEEEPRFYKLTCRKEHRDVITNVYLKHVLDEGKAIAVRTRQRKLYTNNKSENWRGNKKIWSHIVFAHPSTFDTLAMDPKKKTEILNDLMTFRKSKDYYKKVGKSWKRGYLLYGPPGTGKSSMIAAMANLLEYDIYDLELTSVKDNTDLRKLLIGTSSKSIIVIEDIDCSLDLTGQRKPKKKKEEVKEDKKDPLEKEAEDEEDKKKKGSEVTLSGLLNFIDGLWSACGSERLIVFTTNYLEKLDPALIRRGRMDKHIEMSYCCYETFKVLAKNYLDLESHELFETIGRMLGETKMTPADVAENLMPKSDEENGEICLNNLIKCLEDAKEEARLKALEDARINIAEKEAGEKVQENGEKVQESDARIATDDKLQVNDAKENGVFVAL</sequence>
<name>A0AAP0DN77_9ASTR</name>
<keyword evidence="4" id="KW-0378">Hydrolase</keyword>